<keyword evidence="2" id="KW-0479">Metal-binding</keyword>
<dbReference type="InterPro" id="IPR001802">
    <property type="entry name" value="MerP/CopZ"/>
</dbReference>
<evidence type="ECO:0000256" key="2">
    <source>
        <dbReference type="ARBA" id="ARBA00022723"/>
    </source>
</evidence>
<gene>
    <name evidence="4" type="ORF">GCM10009655_23940</name>
</gene>
<evidence type="ECO:0000313" key="5">
    <source>
        <dbReference type="Proteomes" id="UP001500943"/>
    </source>
</evidence>
<protein>
    <recommendedName>
        <fullName evidence="1">Copper chaperone CopZ</fullName>
    </recommendedName>
</protein>
<dbReference type="PROSITE" id="PS50846">
    <property type="entry name" value="HMA_2"/>
    <property type="match status" value="1"/>
</dbReference>
<dbReference type="PANTHER" id="PTHR46594">
    <property type="entry name" value="P-TYPE CATION-TRANSPORTING ATPASE"/>
    <property type="match status" value="1"/>
</dbReference>
<dbReference type="Proteomes" id="UP001500943">
    <property type="component" value="Unassembled WGS sequence"/>
</dbReference>
<feature type="domain" description="HMA" evidence="3">
    <location>
        <begin position="3"/>
        <end position="69"/>
    </location>
</feature>
<name>A0ABP4GJU1_9MICO</name>
<keyword evidence="5" id="KW-1185">Reference proteome</keyword>
<organism evidence="4 5">
    <name type="scientific">Rhodoglobus aureus</name>
    <dbReference type="NCBI Taxonomy" id="191497"/>
    <lineage>
        <taxon>Bacteria</taxon>
        <taxon>Bacillati</taxon>
        <taxon>Actinomycetota</taxon>
        <taxon>Actinomycetes</taxon>
        <taxon>Micrococcales</taxon>
        <taxon>Microbacteriaceae</taxon>
        <taxon>Rhodoglobus</taxon>
    </lineage>
</organism>
<accession>A0ABP4GJU1</accession>
<dbReference type="RefSeq" id="WP_343926156.1">
    <property type="nucleotide sequence ID" value="NZ_BAAAKW010000056.1"/>
</dbReference>
<dbReference type="InterPro" id="IPR017969">
    <property type="entry name" value="Heavy-metal-associated_CS"/>
</dbReference>
<proteinExistence type="predicted"/>
<dbReference type="SUPFAM" id="SSF55008">
    <property type="entry name" value="HMA, heavy metal-associated domain"/>
    <property type="match status" value="1"/>
</dbReference>
<evidence type="ECO:0000256" key="1">
    <source>
        <dbReference type="ARBA" id="ARBA00015313"/>
    </source>
</evidence>
<dbReference type="Gene3D" id="3.30.70.100">
    <property type="match status" value="1"/>
</dbReference>
<evidence type="ECO:0000313" key="4">
    <source>
        <dbReference type="EMBL" id="GAA1224167.1"/>
    </source>
</evidence>
<dbReference type="Pfam" id="PF00403">
    <property type="entry name" value="HMA"/>
    <property type="match status" value="1"/>
</dbReference>
<dbReference type="InterPro" id="IPR036163">
    <property type="entry name" value="HMA_dom_sf"/>
</dbReference>
<dbReference type="PROSITE" id="PS01047">
    <property type="entry name" value="HMA_1"/>
    <property type="match status" value="1"/>
</dbReference>
<dbReference type="EMBL" id="BAAAKW010000056">
    <property type="protein sequence ID" value="GAA1224167.1"/>
    <property type="molecule type" value="Genomic_DNA"/>
</dbReference>
<dbReference type="PRINTS" id="PR00946">
    <property type="entry name" value="HGSCAVENGER"/>
</dbReference>
<dbReference type="InterPro" id="IPR006121">
    <property type="entry name" value="HMA_dom"/>
</dbReference>
<comment type="caution">
    <text evidence="4">The sequence shown here is derived from an EMBL/GenBank/DDBJ whole genome shotgun (WGS) entry which is preliminary data.</text>
</comment>
<dbReference type="CDD" id="cd00371">
    <property type="entry name" value="HMA"/>
    <property type="match status" value="1"/>
</dbReference>
<reference evidence="5" key="1">
    <citation type="journal article" date="2019" name="Int. J. Syst. Evol. Microbiol.">
        <title>The Global Catalogue of Microorganisms (GCM) 10K type strain sequencing project: providing services to taxonomists for standard genome sequencing and annotation.</title>
        <authorList>
            <consortium name="The Broad Institute Genomics Platform"/>
            <consortium name="The Broad Institute Genome Sequencing Center for Infectious Disease"/>
            <person name="Wu L."/>
            <person name="Ma J."/>
        </authorList>
    </citation>
    <scope>NUCLEOTIDE SEQUENCE [LARGE SCALE GENOMIC DNA]</scope>
    <source>
        <strain evidence="5">JCM 12762</strain>
    </source>
</reference>
<dbReference type="PANTHER" id="PTHR46594:SF4">
    <property type="entry name" value="P-TYPE CATION-TRANSPORTING ATPASE"/>
    <property type="match status" value="1"/>
</dbReference>
<evidence type="ECO:0000259" key="3">
    <source>
        <dbReference type="PROSITE" id="PS50846"/>
    </source>
</evidence>
<sequence>MVEKATLHVEGMTCTGCEQRIGKALGRIEGVSQAAADYRTGVVTVRFDPKATDRSRITRKIQDVGYSVTTDDKEATP</sequence>